<dbReference type="Proteomes" id="UP000507470">
    <property type="component" value="Unassembled WGS sequence"/>
</dbReference>
<evidence type="ECO:0000313" key="1">
    <source>
        <dbReference type="EMBL" id="CAC5354891.1"/>
    </source>
</evidence>
<dbReference type="PANTHER" id="PTHR47331">
    <property type="entry name" value="PHD-TYPE DOMAIN-CONTAINING PROTEIN"/>
    <property type="match status" value="1"/>
</dbReference>
<keyword evidence="2" id="KW-1185">Reference proteome</keyword>
<dbReference type="Pfam" id="PF05380">
    <property type="entry name" value="Peptidase_A17"/>
    <property type="match status" value="1"/>
</dbReference>
<accession>A0A6J7ZTU8</accession>
<evidence type="ECO:0000313" key="2">
    <source>
        <dbReference type="Proteomes" id="UP000507470"/>
    </source>
</evidence>
<gene>
    <name evidence="1" type="ORF">MCOR_32</name>
</gene>
<organism evidence="1 2">
    <name type="scientific">Mytilus coruscus</name>
    <name type="common">Sea mussel</name>
    <dbReference type="NCBI Taxonomy" id="42192"/>
    <lineage>
        <taxon>Eukaryota</taxon>
        <taxon>Metazoa</taxon>
        <taxon>Spiralia</taxon>
        <taxon>Lophotrochozoa</taxon>
        <taxon>Mollusca</taxon>
        <taxon>Bivalvia</taxon>
        <taxon>Autobranchia</taxon>
        <taxon>Pteriomorphia</taxon>
        <taxon>Mytilida</taxon>
        <taxon>Mytiloidea</taxon>
        <taxon>Mytilidae</taxon>
        <taxon>Mytilinae</taxon>
        <taxon>Mytilus</taxon>
    </lineage>
</organism>
<dbReference type="AlphaFoldDB" id="A0A6J7ZTU8"/>
<dbReference type="EMBL" id="CACVKT020000001">
    <property type="protein sequence ID" value="CAC5354891.1"/>
    <property type="molecule type" value="Genomic_DNA"/>
</dbReference>
<protein>
    <recommendedName>
        <fullName evidence="3">Reverse transcriptase/retrotransposon-derived protein RNase H-like domain-containing protein</fullName>
    </recommendedName>
</protein>
<name>A0A6J7ZTU8_MYTCO</name>
<sequence length="256" mass="29858">MFPVTKREVLQSVASVFDPLGFFTPVTLRTKLFLQMLWNKKMEWHEQLTEEDIQQLKEICSDLDAIQDYHIPRAVGLPGTVTFRLLCCCDASTKAYASAVYLHQLSENNLCKIDLLFSKTRLVPNKKITLPRLELLAFVIGVRCIDFVKNQLKLPVCETILWIDSQCVLHWIGTKKPLTTFVDNRIKEIRQQQDIQFQYVFTKENPADIASRGTTVSLLKEHSQWWHGPSWLTKQRTEWPRWDPHNISDENQNSNE</sequence>
<evidence type="ECO:0008006" key="3">
    <source>
        <dbReference type="Google" id="ProtNLM"/>
    </source>
</evidence>
<reference evidence="1 2" key="1">
    <citation type="submission" date="2020-06" db="EMBL/GenBank/DDBJ databases">
        <authorList>
            <person name="Li R."/>
            <person name="Bekaert M."/>
        </authorList>
    </citation>
    <scope>NUCLEOTIDE SEQUENCE [LARGE SCALE GENOMIC DNA]</scope>
    <source>
        <strain evidence="2">wild</strain>
    </source>
</reference>
<dbReference type="InterPro" id="IPR008042">
    <property type="entry name" value="Retrotrans_Pao"/>
</dbReference>
<dbReference type="OrthoDB" id="6156325at2759"/>
<proteinExistence type="predicted"/>